<sequence>MLGLAHLGAAPAPALAHVMVQAGPLPADVAGELAAAGGQTQSGAQSLQNGEGAGAAAEGAEVARAVLGGAAHQGKLGIGLADGQADIGVALAVLEQNVIFGLMALNEGALQHQRLKLRIGQDYIEPADLRDQGAGFFTVAGGVLKILGDPVFQGLGLAHVNDLAHLVQHQVDPRLLGQGAGFFL</sequence>
<accession>A0A645BQ57</accession>
<proteinExistence type="predicted"/>
<dbReference type="AlphaFoldDB" id="A0A645BQ57"/>
<evidence type="ECO:0000313" key="1">
    <source>
        <dbReference type="EMBL" id="MPM67526.1"/>
    </source>
</evidence>
<protein>
    <submittedName>
        <fullName evidence="1">Uncharacterized protein</fullName>
    </submittedName>
</protein>
<reference evidence="1" key="1">
    <citation type="submission" date="2019-08" db="EMBL/GenBank/DDBJ databases">
        <authorList>
            <person name="Kucharzyk K."/>
            <person name="Murdoch R.W."/>
            <person name="Higgins S."/>
            <person name="Loffler F."/>
        </authorList>
    </citation>
    <scope>NUCLEOTIDE SEQUENCE</scope>
</reference>
<name>A0A645BQ57_9ZZZZ</name>
<gene>
    <name evidence="1" type="ORF">SDC9_114449</name>
</gene>
<dbReference type="EMBL" id="VSSQ01021744">
    <property type="protein sequence ID" value="MPM67526.1"/>
    <property type="molecule type" value="Genomic_DNA"/>
</dbReference>
<comment type="caution">
    <text evidence="1">The sequence shown here is derived from an EMBL/GenBank/DDBJ whole genome shotgun (WGS) entry which is preliminary data.</text>
</comment>
<organism evidence="1">
    <name type="scientific">bioreactor metagenome</name>
    <dbReference type="NCBI Taxonomy" id="1076179"/>
    <lineage>
        <taxon>unclassified sequences</taxon>
        <taxon>metagenomes</taxon>
        <taxon>ecological metagenomes</taxon>
    </lineage>
</organism>